<evidence type="ECO:0000256" key="1">
    <source>
        <dbReference type="SAM" id="SignalP"/>
    </source>
</evidence>
<dbReference type="InterPro" id="IPR029058">
    <property type="entry name" value="AB_hydrolase_fold"/>
</dbReference>
<protein>
    <recommendedName>
        <fullName evidence="4">Alpha/beta hydrolase</fullName>
    </recommendedName>
</protein>
<dbReference type="Proteomes" id="UP001500621">
    <property type="component" value="Unassembled WGS sequence"/>
</dbReference>
<dbReference type="SUPFAM" id="SSF53474">
    <property type="entry name" value="alpha/beta-Hydrolases"/>
    <property type="match status" value="1"/>
</dbReference>
<name>A0ABP8WC06_9ACTN</name>
<organism evidence="2 3">
    <name type="scientific">Nocardioides nanhaiensis</name>
    <dbReference type="NCBI Taxonomy" id="1476871"/>
    <lineage>
        <taxon>Bacteria</taxon>
        <taxon>Bacillati</taxon>
        <taxon>Actinomycetota</taxon>
        <taxon>Actinomycetes</taxon>
        <taxon>Propionibacteriales</taxon>
        <taxon>Nocardioidaceae</taxon>
        <taxon>Nocardioides</taxon>
    </lineage>
</organism>
<dbReference type="RefSeq" id="WP_345265873.1">
    <property type="nucleotide sequence ID" value="NZ_BAABIM010000002.1"/>
</dbReference>
<evidence type="ECO:0008006" key="4">
    <source>
        <dbReference type="Google" id="ProtNLM"/>
    </source>
</evidence>
<evidence type="ECO:0000313" key="3">
    <source>
        <dbReference type="Proteomes" id="UP001500621"/>
    </source>
</evidence>
<sequence>MTPHRAITSLLAAALTTLLGTGLLAPAASAAAPSAPAAPAAERRKPVIARVVEFSLVNTDNTLLTCAPEQRPHTVRARLVGPRSRVLGTGREGRINVLVHDAGTGSWFWNQRRTPRYDYAGQLGRRGELSLVVDRLGYDRSPLADGNDTCLAAQATMLHQLVQKLYSGDYRFTGDRRTDPPHATRIVVHGHGTGATIAQLEAARYDDTEGLVLMSWPGVSSSGAAVAQAREQAAACLRGASYAAYGRSATAFRRLLFVTAPAAVQRAAARLRNATPCGDVTSLPSALLGSGTSAAQVEVPVLVMYGSRDARVRPGAAAAAARMFRGSRRVTPVTLPGAGSALPLERSAPRTRAAVLSWLGRR</sequence>
<dbReference type="Gene3D" id="3.40.50.1820">
    <property type="entry name" value="alpha/beta hydrolase"/>
    <property type="match status" value="1"/>
</dbReference>
<dbReference type="EMBL" id="BAABIM010000002">
    <property type="protein sequence ID" value="GAA4684910.1"/>
    <property type="molecule type" value="Genomic_DNA"/>
</dbReference>
<evidence type="ECO:0000313" key="2">
    <source>
        <dbReference type="EMBL" id="GAA4684910.1"/>
    </source>
</evidence>
<accession>A0ABP8WC06</accession>
<feature type="signal peptide" evidence="1">
    <location>
        <begin position="1"/>
        <end position="30"/>
    </location>
</feature>
<keyword evidence="1" id="KW-0732">Signal</keyword>
<comment type="caution">
    <text evidence="2">The sequence shown here is derived from an EMBL/GenBank/DDBJ whole genome shotgun (WGS) entry which is preliminary data.</text>
</comment>
<gene>
    <name evidence="2" type="ORF">GCM10023226_22990</name>
</gene>
<keyword evidence="3" id="KW-1185">Reference proteome</keyword>
<reference evidence="3" key="1">
    <citation type="journal article" date="2019" name="Int. J. Syst. Evol. Microbiol.">
        <title>The Global Catalogue of Microorganisms (GCM) 10K type strain sequencing project: providing services to taxonomists for standard genome sequencing and annotation.</title>
        <authorList>
            <consortium name="The Broad Institute Genomics Platform"/>
            <consortium name="The Broad Institute Genome Sequencing Center for Infectious Disease"/>
            <person name="Wu L."/>
            <person name="Ma J."/>
        </authorList>
    </citation>
    <scope>NUCLEOTIDE SEQUENCE [LARGE SCALE GENOMIC DNA]</scope>
    <source>
        <strain evidence="3">JCM 18127</strain>
    </source>
</reference>
<feature type="chain" id="PRO_5046769076" description="Alpha/beta hydrolase" evidence="1">
    <location>
        <begin position="31"/>
        <end position="362"/>
    </location>
</feature>
<proteinExistence type="predicted"/>